<dbReference type="PANTHER" id="PTHR31162:SF0">
    <property type="entry name" value="MALIC ACID TRANSPORT PROTEIN"/>
    <property type="match status" value="1"/>
</dbReference>
<feature type="transmembrane region" description="Helical" evidence="6">
    <location>
        <begin position="332"/>
        <end position="361"/>
    </location>
</feature>
<dbReference type="OrthoDB" id="2901184at2759"/>
<dbReference type="EMBL" id="CP144059">
    <property type="protein sequence ID" value="WWD20932.1"/>
    <property type="molecule type" value="Genomic_DNA"/>
</dbReference>
<evidence type="ECO:0000256" key="4">
    <source>
        <dbReference type="ARBA" id="ARBA00023136"/>
    </source>
</evidence>
<feature type="compositionally biased region" description="Basic and acidic residues" evidence="5">
    <location>
        <begin position="49"/>
        <end position="66"/>
    </location>
</feature>
<evidence type="ECO:0000313" key="7">
    <source>
        <dbReference type="EMBL" id="WWD20932.1"/>
    </source>
</evidence>
<accession>A0A5M6BNT5</accession>
<protein>
    <submittedName>
        <fullName evidence="7">Uncharacterized protein</fullName>
    </submittedName>
</protein>
<evidence type="ECO:0000256" key="2">
    <source>
        <dbReference type="ARBA" id="ARBA00022692"/>
    </source>
</evidence>
<feature type="transmembrane region" description="Helical" evidence="6">
    <location>
        <begin position="157"/>
        <end position="178"/>
    </location>
</feature>
<dbReference type="InterPro" id="IPR038665">
    <property type="entry name" value="Voltage-dep_anion_channel_sf"/>
</dbReference>
<feature type="transmembrane region" description="Helical" evidence="6">
    <location>
        <begin position="373"/>
        <end position="392"/>
    </location>
</feature>
<feature type="transmembrane region" description="Helical" evidence="6">
    <location>
        <begin position="227"/>
        <end position="244"/>
    </location>
</feature>
<feature type="transmembrane region" description="Helical" evidence="6">
    <location>
        <begin position="82"/>
        <end position="106"/>
    </location>
</feature>
<dbReference type="Pfam" id="PF03595">
    <property type="entry name" value="SLAC1"/>
    <property type="match status" value="1"/>
</dbReference>
<sequence length="488" mass="53890">MLTTPPIHAADAEPPPILNSAQTSTRASSSNYGISNLPETTTATLTDNNDDRRNNPRTNVDIEKMRDAEVTKPRGWKERSEYWTWNCYTVNMGTGAVSILIGGIPFEMLGASQRIMGTIFYLLNIVLFVFNTSGVLSRLIFHPRAFFESFYDHTDGIYVPCFALAIAGLFVGSVNYAAPYVGFWFTRTLYVIWIFYIILNISVAMILENTMRGRRQSLETITPADSLLVLSTMIAGTLGSALAPKLPLEQAGYVICVSYMLQGMGFWISILKLSLWQSRTMLLPNPEPSSLPGYMIAVGPPGFTAFAFLHLADTAKTAFPASGILSEGAGEMFVVINVWFALMLIGMGLYIYLSTLAVWIGGMVVRREVKWSMGWWSFTFPLVGIFMAFAQLGKLIPSKTCSAVQVFGCFFVSIFWCINITMTVYSVFIARTVGMPKPPQPNFAAEAHQPIDGYHQGSRSRVEGDSQIRQRSGAGAAGKEWARNSIDA</sequence>
<proteinExistence type="predicted"/>
<dbReference type="KEGG" id="ksn:43592575"/>
<feature type="transmembrane region" description="Helical" evidence="6">
    <location>
        <begin position="118"/>
        <end position="136"/>
    </location>
</feature>
<dbReference type="GO" id="GO:0016020">
    <property type="term" value="C:membrane"/>
    <property type="evidence" value="ECO:0007669"/>
    <property type="project" value="UniProtKB-SubCell"/>
</dbReference>
<keyword evidence="4 6" id="KW-0472">Membrane</keyword>
<dbReference type="InterPro" id="IPR004695">
    <property type="entry name" value="SLAC1/Mae1/Ssu1/TehA"/>
</dbReference>
<keyword evidence="3 6" id="KW-1133">Transmembrane helix</keyword>
<evidence type="ECO:0000256" key="5">
    <source>
        <dbReference type="SAM" id="MobiDB-lite"/>
    </source>
</evidence>
<feature type="compositionally biased region" description="Polar residues" evidence="5">
    <location>
        <begin position="19"/>
        <end position="34"/>
    </location>
</feature>
<dbReference type="GO" id="GO:0015140">
    <property type="term" value="F:malate transmembrane transporter activity"/>
    <property type="evidence" value="ECO:0007669"/>
    <property type="project" value="InterPro"/>
</dbReference>
<reference evidence="7" key="2">
    <citation type="submission" date="2024-01" db="EMBL/GenBank/DDBJ databases">
        <title>Comparative genomics of Cryptococcus and Kwoniella reveals pathogenesis evolution and contrasting modes of karyotype evolution via chromosome fusion or intercentromeric recombination.</title>
        <authorList>
            <person name="Coelho M.A."/>
            <person name="David-Palma M."/>
            <person name="Shea T."/>
            <person name="Bowers K."/>
            <person name="McGinley-Smith S."/>
            <person name="Mohammad A.W."/>
            <person name="Gnirke A."/>
            <person name="Yurkov A.M."/>
            <person name="Nowrousian M."/>
            <person name="Sun S."/>
            <person name="Cuomo C.A."/>
            <person name="Heitman J."/>
        </authorList>
    </citation>
    <scope>NUCLEOTIDE SEQUENCE</scope>
    <source>
        <strain evidence="7">CBS 12478</strain>
    </source>
</reference>
<keyword evidence="2 6" id="KW-0812">Transmembrane</keyword>
<feature type="region of interest" description="Disordered" evidence="5">
    <location>
        <begin position="453"/>
        <end position="488"/>
    </location>
</feature>
<dbReference type="InterPro" id="IPR030185">
    <property type="entry name" value="Mae1"/>
</dbReference>
<feature type="region of interest" description="Disordered" evidence="5">
    <location>
        <begin position="1"/>
        <end position="66"/>
    </location>
</feature>
<evidence type="ECO:0000256" key="6">
    <source>
        <dbReference type="SAM" id="Phobius"/>
    </source>
</evidence>
<organism evidence="7 8">
    <name type="scientific">Kwoniella shandongensis</name>
    <dbReference type="NCBI Taxonomy" id="1734106"/>
    <lineage>
        <taxon>Eukaryota</taxon>
        <taxon>Fungi</taxon>
        <taxon>Dikarya</taxon>
        <taxon>Basidiomycota</taxon>
        <taxon>Agaricomycotina</taxon>
        <taxon>Tremellomycetes</taxon>
        <taxon>Tremellales</taxon>
        <taxon>Cryptococcaceae</taxon>
        <taxon>Kwoniella</taxon>
    </lineage>
</organism>
<gene>
    <name evidence="7" type="ORF">CI109_105410</name>
</gene>
<feature type="transmembrane region" description="Helical" evidence="6">
    <location>
        <begin position="404"/>
        <end position="428"/>
    </location>
</feature>
<dbReference type="Gene3D" id="1.50.10.150">
    <property type="entry name" value="Voltage-dependent anion channel"/>
    <property type="match status" value="1"/>
</dbReference>
<name>A0A5M6BNT5_9TREE</name>
<feature type="compositionally biased region" description="Low complexity" evidence="5">
    <location>
        <begin position="36"/>
        <end position="47"/>
    </location>
</feature>
<keyword evidence="8" id="KW-1185">Reference proteome</keyword>
<evidence type="ECO:0000256" key="3">
    <source>
        <dbReference type="ARBA" id="ARBA00022989"/>
    </source>
</evidence>
<dbReference type="GeneID" id="43592575"/>
<dbReference type="CDD" id="cd09317">
    <property type="entry name" value="TDT_Mae1_like"/>
    <property type="match status" value="1"/>
</dbReference>
<dbReference type="AlphaFoldDB" id="A0A5M6BNT5"/>
<feature type="transmembrane region" description="Helical" evidence="6">
    <location>
        <begin position="190"/>
        <end position="207"/>
    </location>
</feature>
<dbReference type="RefSeq" id="XP_031857301.1">
    <property type="nucleotide sequence ID" value="XM_032008403.1"/>
</dbReference>
<feature type="transmembrane region" description="Helical" evidence="6">
    <location>
        <begin position="291"/>
        <end position="312"/>
    </location>
</feature>
<feature type="transmembrane region" description="Helical" evidence="6">
    <location>
        <begin position="250"/>
        <end position="270"/>
    </location>
</feature>
<evidence type="ECO:0000256" key="1">
    <source>
        <dbReference type="ARBA" id="ARBA00004141"/>
    </source>
</evidence>
<reference evidence="7" key="1">
    <citation type="submission" date="2017-08" db="EMBL/GenBank/DDBJ databases">
        <authorList>
            <person name="Cuomo C."/>
            <person name="Billmyre B."/>
            <person name="Heitman J."/>
        </authorList>
    </citation>
    <scope>NUCLEOTIDE SEQUENCE</scope>
    <source>
        <strain evidence="7">CBS 12478</strain>
    </source>
</reference>
<comment type="subcellular location">
    <subcellularLocation>
        <location evidence="1">Membrane</location>
        <topology evidence="1">Multi-pass membrane protein</topology>
    </subcellularLocation>
</comment>
<dbReference type="Proteomes" id="UP000322225">
    <property type="component" value="Chromosome 9"/>
</dbReference>
<dbReference type="PANTHER" id="PTHR31162">
    <property type="entry name" value="MALIC ACID TRANSPORT PROTEIN-RELATED"/>
    <property type="match status" value="1"/>
</dbReference>
<evidence type="ECO:0000313" key="8">
    <source>
        <dbReference type="Proteomes" id="UP000322225"/>
    </source>
</evidence>